<evidence type="ECO:0000256" key="8">
    <source>
        <dbReference type="ARBA" id="ARBA00022679"/>
    </source>
</evidence>
<evidence type="ECO:0000256" key="16">
    <source>
        <dbReference type="ARBA" id="ARBA00051245"/>
    </source>
</evidence>
<feature type="coiled-coil region" evidence="17">
    <location>
        <begin position="175"/>
        <end position="246"/>
    </location>
</feature>
<evidence type="ECO:0000256" key="7">
    <source>
        <dbReference type="ARBA" id="ARBA00022519"/>
    </source>
</evidence>
<keyword evidence="17" id="KW-0175">Coiled coil</keyword>
<feature type="transmembrane region" description="Helical" evidence="18">
    <location>
        <begin position="430"/>
        <end position="452"/>
    </location>
</feature>
<comment type="similarity">
    <text evidence="4">Belongs to the etk/wzc family.</text>
</comment>
<dbReference type="Proteomes" id="UP000620559">
    <property type="component" value="Unassembled WGS sequence"/>
</dbReference>
<dbReference type="GO" id="GO:0042802">
    <property type="term" value="F:identical protein binding"/>
    <property type="evidence" value="ECO:0007669"/>
    <property type="project" value="UniProtKB-ARBA"/>
</dbReference>
<proteinExistence type="inferred from homology"/>
<protein>
    <recommendedName>
        <fullName evidence="5">non-specific protein-tyrosine kinase</fullName>
        <ecNumber evidence="5">2.7.10.2</ecNumber>
    </recommendedName>
</protein>
<gene>
    <name evidence="22" type="ORF">IQ247_21780</name>
</gene>
<evidence type="ECO:0000256" key="15">
    <source>
        <dbReference type="ARBA" id="ARBA00023137"/>
    </source>
</evidence>
<dbReference type="NCBIfam" id="TIGR01007">
    <property type="entry name" value="eps_fam"/>
    <property type="match status" value="1"/>
</dbReference>
<evidence type="ECO:0000256" key="18">
    <source>
        <dbReference type="SAM" id="Phobius"/>
    </source>
</evidence>
<dbReference type="CDD" id="cd05387">
    <property type="entry name" value="BY-kinase"/>
    <property type="match status" value="1"/>
</dbReference>
<dbReference type="InterPro" id="IPR005702">
    <property type="entry name" value="Wzc-like_C"/>
</dbReference>
<feature type="domain" description="Polysaccharide chain length determinant N-terminal" evidence="19">
    <location>
        <begin position="10"/>
        <end position="106"/>
    </location>
</feature>
<evidence type="ECO:0000256" key="6">
    <source>
        <dbReference type="ARBA" id="ARBA00022475"/>
    </source>
</evidence>
<keyword evidence="14 18" id="KW-0472">Membrane</keyword>
<evidence type="ECO:0000256" key="1">
    <source>
        <dbReference type="ARBA" id="ARBA00004429"/>
    </source>
</evidence>
<keyword evidence="7" id="KW-0997">Cell inner membrane</keyword>
<evidence type="ECO:0000256" key="10">
    <source>
        <dbReference type="ARBA" id="ARBA00022741"/>
    </source>
</evidence>
<dbReference type="InterPro" id="IPR025669">
    <property type="entry name" value="AAA_dom"/>
</dbReference>
<comment type="caution">
    <text evidence="22">The sequence shown here is derived from an EMBL/GenBank/DDBJ whole genome shotgun (WGS) entry which is preliminary data.</text>
</comment>
<comment type="subcellular location">
    <subcellularLocation>
        <location evidence="1">Cell inner membrane</location>
        <topology evidence="1">Multi-pass membrane protein</topology>
    </subcellularLocation>
</comment>
<evidence type="ECO:0000256" key="12">
    <source>
        <dbReference type="ARBA" id="ARBA00022840"/>
    </source>
</evidence>
<reference evidence="22" key="1">
    <citation type="submission" date="2020-10" db="EMBL/GenBank/DDBJ databases">
        <authorList>
            <person name="Castelo-Branco R."/>
            <person name="Eusebio N."/>
            <person name="Adriana R."/>
            <person name="Vieira A."/>
            <person name="Brugerolle De Fraissinette N."/>
            <person name="Rezende De Castro R."/>
            <person name="Schneider M.P."/>
            <person name="Vasconcelos V."/>
            <person name="Leao P.N."/>
        </authorList>
    </citation>
    <scope>NUCLEOTIDE SEQUENCE</scope>
    <source>
        <strain evidence="22">LEGE 06105</strain>
    </source>
</reference>
<evidence type="ECO:0000256" key="13">
    <source>
        <dbReference type="ARBA" id="ARBA00022989"/>
    </source>
</evidence>
<dbReference type="InterPro" id="IPR050445">
    <property type="entry name" value="Bact_polysacc_biosynth/exp"/>
</dbReference>
<dbReference type="EC" id="2.7.10.2" evidence="5"/>
<evidence type="ECO:0000313" key="23">
    <source>
        <dbReference type="Proteomes" id="UP000620559"/>
    </source>
</evidence>
<comment type="similarity">
    <text evidence="2">Belongs to the CpsC/CapA family.</text>
</comment>
<evidence type="ECO:0000256" key="2">
    <source>
        <dbReference type="ARBA" id="ARBA00006683"/>
    </source>
</evidence>
<feature type="domain" description="Tyrosine-protein kinase G-rich" evidence="21">
    <location>
        <begin position="374"/>
        <end position="452"/>
    </location>
</feature>
<evidence type="ECO:0000259" key="21">
    <source>
        <dbReference type="Pfam" id="PF13807"/>
    </source>
</evidence>
<organism evidence="22 23">
    <name type="scientific">Plectonema cf. radiosum LEGE 06105</name>
    <dbReference type="NCBI Taxonomy" id="945769"/>
    <lineage>
        <taxon>Bacteria</taxon>
        <taxon>Bacillati</taxon>
        <taxon>Cyanobacteriota</taxon>
        <taxon>Cyanophyceae</taxon>
        <taxon>Oscillatoriophycideae</taxon>
        <taxon>Oscillatoriales</taxon>
        <taxon>Microcoleaceae</taxon>
        <taxon>Plectonema</taxon>
    </lineage>
</organism>
<keyword evidence="8 22" id="KW-0808">Transferase</keyword>
<dbReference type="FunFam" id="3.40.50.300:FF:000527">
    <property type="entry name" value="Tyrosine-protein kinase etk"/>
    <property type="match status" value="1"/>
</dbReference>
<dbReference type="InterPro" id="IPR032807">
    <property type="entry name" value="GNVR"/>
</dbReference>
<evidence type="ECO:0000256" key="14">
    <source>
        <dbReference type="ARBA" id="ARBA00023136"/>
    </source>
</evidence>
<keyword evidence="9 18" id="KW-0812">Transmembrane</keyword>
<dbReference type="Pfam" id="PF13807">
    <property type="entry name" value="GNVR"/>
    <property type="match status" value="1"/>
</dbReference>
<keyword evidence="13 18" id="KW-1133">Transmembrane helix</keyword>
<keyword evidence="11" id="KW-0418">Kinase</keyword>
<evidence type="ECO:0000259" key="19">
    <source>
        <dbReference type="Pfam" id="PF02706"/>
    </source>
</evidence>
<evidence type="ECO:0000256" key="4">
    <source>
        <dbReference type="ARBA" id="ARBA00008883"/>
    </source>
</evidence>
<dbReference type="PANTHER" id="PTHR32309">
    <property type="entry name" value="TYROSINE-PROTEIN KINASE"/>
    <property type="match status" value="1"/>
</dbReference>
<keyword evidence="10" id="KW-0547">Nucleotide-binding</keyword>
<keyword evidence="15" id="KW-0829">Tyrosine-protein kinase</keyword>
<keyword evidence="6" id="KW-1003">Cell membrane</keyword>
<feature type="coiled-coil region" evidence="17">
    <location>
        <begin position="371"/>
        <end position="405"/>
    </location>
</feature>
<keyword evidence="12" id="KW-0067">ATP-binding</keyword>
<dbReference type="GO" id="GO:0005524">
    <property type="term" value="F:ATP binding"/>
    <property type="evidence" value="ECO:0007669"/>
    <property type="project" value="UniProtKB-KW"/>
</dbReference>
<dbReference type="Pfam" id="PF13614">
    <property type="entry name" value="AAA_31"/>
    <property type="match status" value="1"/>
</dbReference>
<dbReference type="InterPro" id="IPR003856">
    <property type="entry name" value="LPS_length_determ_N"/>
</dbReference>
<keyword evidence="23" id="KW-1185">Reference proteome</keyword>
<dbReference type="GO" id="GO:0004715">
    <property type="term" value="F:non-membrane spanning protein tyrosine kinase activity"/>
    <property type="evidence" value="ECO:0007669"/>
    <property type="project" value="UniProtKB-EC"/>
</dbReference>
<evidence type="ECO:0000256" key="11">
    <source>
        <dbReference type="ARBA" id="ARBA00022777"/>
    </source>
</evidence>
<feature type="domain" description="AAA" evidence="20">
    <location>
        <begin position="521"/>
        <end position="661"/>
    </location>
</feature>
<dbReference type="SUPFAM" id="SSF52540">
    <property type="entry name" value="P-loop containing nucleoside triphosphate hydrolases"/>
    <property type="match status" value="1"/>
</dbReference>
<accession>A0A8J7FEZ1</accession>
<dbReference type="Pfam" id="PF02706">
    <property type="entry name" value="Wzz"/>
    <property type="match status" value="1"/>
</dbReference>
<dbReference type="AlphaFoldDB" id="A0A8J7FEZ1"/>
<comment type="similarity">
    <text evidence="3">Belongs to the CpsD/CapB family.</text>
</comment>
<dbReference type="RefSeq" id="WP_193923301.1">
    <property type="nucleotide sequence ID" value="NZ_JADEWL010000092.1"/>
</dbReference>
<dbReference type="PANTHER" id="PTHR32309:SF13">
    <property type="entry name" value="FERRIC ENTEROBACTIN TRANSPORT PROTEIN FEPE"/>
    <property type="match status" value="1"/>
</dbReference>
<dbReference type="InterPro" id="IPR027417">
    <property type="entry name" value="P-loop_NTPase"/>
</dbReference>
<dbReference type="GO" id="GO:0005886">
    <property type="term" value="C:plasma membrane"/>
    <property type="evidence" value="ECO:0007669"/>
    <property type="project" value="UniProtKB-SubCell"/>
</dbReference>
<evidence type="ECO:0000313" key="22">
    <source>
        <dbReference type="EMBL" id="MBE9215258.1"/>
    </source>
</evidence>
<evidence type="ECO:0000256" key="3">
    <source>
        <dbReference type="ARBA" id="ARBA00007316"/>
    </source>
</evidence>
<evidence type="ECO:0000259" key="20">
    <source>
        <dbReference type="Pfam" id="PF13614"/>
    </source>
</evidence>
<feature type="transmembrane region" description="Helical" evidence="18">
    <location>
        <begin position="24"/>
        <end position="43"/>
    </location>
</feature>
<dbReference type="Gene3D" id="3.40.50.300">
    <property type="entry name" value="P-loop containing nucleotide triphosphate hydrolases"/>
    <property type="match status" value="1"/>
</dbReference>
<sequence>MQVNQEEQDYIDLQQYWLILKRRWLPALLVTTSVLGLAAFVTFRQKPVYQAEGKLRFNKNNNISSLSGLGGQIGELSGITNLSNPLDTETEVIKSHPLIQETINKLDLKDKEGEPLTHEAFLKQLQVKSIRGTDVLQLSYKSTDPKEAANVVNSLMGDYMENNVQDNTAEVRAAREFLQKEVPQVEARVVQAEAALRRFKEQNNVVALEEEAKVGVENLNNLLENITQAQAQLVEAMTRSEALQNQLKLPTQQAVALSSLSQSPAVQQVLTEFQKTQSELAVARTRLTDQHPTVINLSQKLQALKTQLEGRVGQIVGNGVSVKEPDLQIGELKQSLTAELVKSEVERLAANNRVGLLSRAFASSQARLSILPKLEQQQRELQRKLQVAQSTYEQLLKQLQEVQVVEKQNVGNARVIASALVPDKSISPKILLNLALGGFLGILLGAGTALILEAMDKSLKTIEEAKKLLGYPLLGTIPIVDEKDKERKELPVLNNPYSPATSAFEILQSNLGFTTSDRALKVIVVSSSIPGEGKSFVSSNLAVAMAQLGRRVLLIDGDMRRPTQQNIWDLPNMLGLSNVLVGQASLQGSVTEALVTLDVLTCGKIPPNPLALLESQRMANLVKQASQDYDFVIIDAPPSTAVADALNLGKLADGILLVVRPGVANTASVSAAKSILEHSGQPVLGMVINGATADNSYGGYYYSKGYYGINHINEQNGKVDTDITKIEMK</sequence>
<dbReference type="EMBL" id="JADEWL010000092">
    <property type="protein sequence ID" value="MBE9215258.1"/>
    <property type="molecule type" value="Genomic_DNA"/>
</dbReference>
<name>A0A8J7FEZ1_9CYAN</name>
<evidence type="ECO:0000256" key="17">
    <source>
        <dbReference type="SAM" id="Coils"/>
    </source>
</evidence>
<evidence type="ECO:0000256" key="9">
    <source>
        <dbReference type="ARBA" id="ARBA00022692"/>
    </source>
</evidence>
<evidence type="ECO:0000256" key="5">
    <source>
        <dbReference type="ARBA" id="ARBA00011903"/>
    </source>
</evidence>
<comment type="catalytic activity">
    <reaction evidence="16">
        <text>L-tyrosyl-[protein] + ATP = O-phospho-L-tyrosyl-[protein] + ADP + H(+)</text>
        <dbReference type="Rhea" id="RHEA:10596"/>
        <dbReference type="Rhea" id="RHEA-COMP:10136"/>
        <dbReference type="Rhea" id="RHEA-COMP:20101"/>
        <dbReference type="ChEBI" id="CHEBI:15378"/>
        <dbReference type="ChEBI" id="CHEBI:30616"/>
        <dbReference type="ChEBI" id="CHEBI:46858"/>
        <dbReference type="ChEBI" id="CHEBI:61978"/>
        <dbReference type="ChEBI" id="CHEBI:456216"/>
        <dbReference type="EC" id="2.7.10.2"/>
    </reaction>
</comment>